<keyword evidence="3 6" id="KW-1133">Transmembrane helix</keyword>
<comment type="subcellular location">
    <subcellularLocation>
        <location evidence="1">Membrane</location>
        <topology evidence="1">Multi-pass membrane protein</topology>
    </subcellularLocation>
</comment>
<dbReference type="AlphaFoldDB" id="A0A3D8RUT4"/>
<keyword evidence="2 6" id="KW-0812">Transmembrane</keyword>
<dbReference type="Proteomes" id="UP000256645">
    <property type="component" value="Unassembled WGS sequence"/>
</dbReference>
<evidence type="ECO:0000256" key="5">
    <source>
        <dbReference type="ARBA" id="ARBA00038359"/>
    </source>
</evidence>
<feature type="transmembrane region" description="Helical" evidence="6">
    <location>
        <begin position="116"/>
        <end position="141"/>
    </location>
</feature>
<evidence type="ECO:0000256" key="4">
    <source>
        <dbReference type="ARBA" id="ARBA00023136"/>
    </source>
</evidence>
<comment type="similarity">
    <text evidence="5">Belongs to the SAT4 family.</text>
</comment>
<dbReference type="Pfam" id="PF20684">
    <property type="entry name" value="Fung_rhodopsin"/>
    <property type="match status" value="1"/>
</dbReference>
<feature type="transmembrane region" description="Helical" evidence="6">
    <location>
        <begin position="41"/>
        <end position="61"/>
    </location>
</feature>
<evidence type="ECO:0000256" key="6">
    <source>
        <dbReference type="SAM" id="Phobius"/>
    </source>
</evidence>
<keyword evidence="9" id="KW-1185">Reference proteome</keyword>
<sequence>MRLLIESCVWVLVVVLAVALRTVSRWLSKRSLRGLNPDDYFMLFLTLTYTSVVVTLNHLAYKEHVISQEGQTTEVQILVGKLWTAVELLMMFTVWGVKICMLLLYSRITELLPENIAVRATAVYVVCTYFVVLIVFCTTLCKPFNTFWAPLAEQPPSCYIWTKYYIVHYTFNASSDLMIICIPITIVVRAHFNLARKLLLIGVFGIGALTIVAATLNKYYNFVAPASSGVFIPWYIREDSMAMLVANILLCRPALKKMFSWHIFQEWPRTFKETERDLVSLTATSPSRTTNTGGEKDESFNPMTDTRCVFMSVPGSLQQECEQISGSIPTLEWRRKGSSRSERLQNRRFSLA</sequence>
<dbReference type="InterPro" id="IPR052337">
    <property type="entry name" value="SAT4-like"/>
</dbReference>
<evidence type="ECO:0000259" key="7">
    <source>
        <dbReference type="Pfam" id="PF20684"/>
    </source>
</evidence>
<dbReference type="OrthoDB" id="3903189at2759"/>
<feature type="transmembrane region" description="Helical" evidence="6">
    <location>
        <begin position="198"/>
        <end position="220"/>
    </location>
</feature>
<dbReference type="GO" id="GO:0016020">
    <property type="term" value="C:membrane"/>
    <property type="evidence" value="ECO:0007669"/>
    <property type="project" value="UniProtKB-SubCell"/>
</dbReference>
<protein>
    <recommendedName>
        <fullName evidence="7">Rhodopsin domain-containing protein</fullName>
    </recommendedName>
</protein>
<dbReference type="InterPro" id="IPR049326">
    <property type="entry name" value="Rhodopsin_dom_fungi"/>
</dbReference>
<keyword evidence="4 6" id="KW-0472">Membrane</keyword>
<dbReference type="PANTHER" id="PTHR33048">
    <property type="entry name" value="PTH11-LIKE INTEGRAL MEMBRANE PROTEIN (AFU_ORTHOLOGUE AFUA_5G11245)"/>
    <property type="match status" value="1"/>
</dbReference>
<dbReference type="PANTHER" id="PTHR33048:SF110">
    <property type="entry name" value="UBID FAMILY DECARBOXYLASE"/>
    <property type="match status" value="1"/>
</dbReference>
<name>A0A3D8RUT4_9HELO</name>
<comment type="caution">
    <text evidence="8">The sequence shown here is derived from an EMBL/GenBank/DDBJ whole genome shotgun (WGS) entry which is preliminary data.</text>
</comment>
<accession>A0A3D8RUT4</accession>
<evidence type="ECO:0000256" key="2">
    <source>
        <dbReference type="ARBA" id="ARBA00022692"/>
    </source>
</evidence>
<feature type="domain" description="Rhodopsin" evidence="7">
    <location>
        <begin position="20"/>
        <end position="216"/>
    </location>
</feature>
<evidence type="ECO:0000256" key="1">
    <source>
        <dbReference type="ARBA" id="ARBA00004141"/>
    </source>
</evidence>
<organism evidence="8 9">
    <name type="scientific">Coleophoma cylindrospora</name>
    <dbReference type="NCBI Taxonomy" id="1849047"/>
    <lineage>
        <taxon>Eukaryota</taxon>
        <taxon>Fungi</taxon>
        <taxon>Dikarya</taxon>
        <taxon>Ascomycota</taxon>
        <taxon>Pezizomycotina</taxon>
        <taxon>Leotiomycetes</taxon>
        <taxon>Helotiales</taxon>
        <taxon>Dermateaceae</taxon>
        <taxon>Coleophoma</taxon>
    </lineage>
</organism>
<reference evidence="8 9" key="1">
    <citation type="journal article" date="2018" name="IMA Fungus">
        <title>IMA Genome-F 9: Draft genome sequence of Annulohypoxylon stygium, Aspergillus mulundensis, Berkeleyomyces basicola (syn. Thielaviopsis basicola), Ceratocystis smalleyi, two Cercospora beticola strains, Coleophoma cylindrospora, Fusarium fracticaudum, Phialophora cf. hyalina, and Morchella septimelata.</title>
        <authorList>
            <person name="Wingfield B.D."/>
            <person name="Bills G.F."/>
            <person name="Dong Y."/>
            <person name="Huang W."/>
            <person name="Nel W.J."/>
            <person name="Swalarsk-Parry B.S."/>
            <person name="Vaghefi N."/>
            <person name="Wilken P.M."/>
            <person name="An Z."/>
            <person name="de Beer Z.W."/>
            <person name="De Vos L."/>
            <person name="Chen L."/>
            <person name="Duong T.A."/>
            <person name="Gao Y."/>
            <person name="Hammerbacher A."/>
            <person name="Kikkert J.R."/>
            <person name="Li Y."/>
            <person name="Li H."/>
            <person name="Li K."/>
            <person name="Li Q."/>
            <person name="Liu X."/>
            <person name="Ma X."/>
            <person name="Naidoo K."/>
            <person name="Pethybridge S.J."/>
            <person name="Sun J."/>
            <person name="Steenkamp E.T."/>
            <person name="van der Nest M.A."/>
            <person name="van Wyk S."/>
            <person name="Wingfield M.J."/>
            <person name="Xiong C."/>
            <person name="Yue Q."/>
            <person name="Zhang X."/>
        </authorList>
    </citation>
    <scope>NUCLEOTIDE SEQUENCE [LARGE SCALE GENOMIC DNA]</scope>
    <source>
        <strain evidence="8 9">BP6252</strain>
    </source>
</reference>
<evidence type="ECO:0000313" key="9">
    <source>
        <dbReference type="Proteomes" id="UP000256645"/>
    </source>
</evidence>
<dbReference type="STRING" id="1849047.A0A3D8RUT4"/>
<dbReference type="EMBL" id="PDLM01000005">
    <property type="protein sequence ID" value="RDW77813.1"/>
    <property type="molecule type" value="Genomic_DNA"/>
</dbReference>
<evidence type="ECO:0000256" key="3">
    <source>
        <dbReference type="ARBA" id="ARBA00022989"/>
    </source>
</evidence>
<evidence type="ECO:0000313" key="8">
    <source>
        <dbReference type="EMBL" id="RDW77813.1"/>
    </source>
</evidence>
<proteinExistence type="inferred from homology"/>
<feature type="transmembrane region" description="Helical" evidence="6">
    <location>
        <begin position="82"/>
        <end position="104"/>
    </location>
</feature>
<gene>
    <name evidence="8" type="ORF">BP6252_05866</name>
</gene>